<evidence type="ECO:0000256" key="1">
    <source>
        <dbReference type="SAM" id="MobiDB-lite"/>
    </source>
</evidence>
<proteinExistence type="predicted"/>
<accession>A0A895Y5L3</accession>
<evidence type="ECO:0000313" key="4">
    <source>
        <dbReference type="Proteomes" id="UP000662857"/>
    </source>
</evidence>
<dbReference type="InterPro" id="IPR021454">
    <property type="entry name" value="DUF3105"/>
</dbReference>
<keyword evidence="2" id="KW-1133">Transmembrane helix</keyword>
<name>A0A895Y5L3_9ACTN</name>
<dbReference type="AlphaFoldDB" id="A0A895Y5L3"/>
<dbReference type="KEGG" id="nhy:JQS43_15180"/>
<keyword evidence="2" id="KW-0472">Membrane</keyword>
<protein>
    <submittedName>
        <fullName evidence="3">DUF3105 domain-containing protein</fullName>
    </submittedName>
</protein>
<organism evidence="3 4">
    <name type="scientific">Natronosporangium hydrolyticum</name>
    <dbReference type="NCBI Taxonomy" id="2811111"/>
    <lineage>
        <taxon>Bacteria</taxon>
        <taxon>Bacillati</taxon>
        <taxon>Actinomycetota</taxon>
        <taxon>Actinomycetes</taxon>
        <taxon>Micromonosporales</taxon>
        <taxon>Micromonosporaceae</taxon>
        <taxon>Natronosporangium</taxon>
    </lineage>
</organism>
<feature type="compositionally biased region" description="Pro residues" evidence="1">
    <location>
        <begin position="1"/>
        <end position="20"/>
    </location>
</feature>
<gene>
    <name evidence="3" type="ORF">JQS43_15180</name>
</gene>
<dbReference type="RefSeq" id="WP_239675056.1">
    <property type="nucleotide sequence ID" value="NZ_CP070499.1"/>
</dbReference>
<evidence type="ECO:0000256" key="2">
    <source>
        <dbReference type="SAM" id="Phobius"/>
    </source>
</evidence>
<feature type="transmembrane region" description="Helical" evidence="2">
    <location>
        <begin position="27"/>
        <end position="55"/>
    </location>
</feature>
<evidence type="ECO:0000313" key="3">
    <source>
        <dbReference type="EMBL" id="QSB12997.1"/>
    </source>
</evidence>
<keyword evidence="4" id="KW-1185">Reference proteome</keyword>
<feature type="region of interest" description="Disordered" evidence="1">
    <location>
        <begin position="1"/>
        <end position="22"/>
    </location>
</feature>
<keyword evidence="2" id="KW-0812">Transmembrane</keyword>
<dbReference type="Proteomes" id="UP000662857">
    <property type="component" value="Chromosome"/>
</dbReference>
<reference evidence="3" key="1">
    <citation type="submission" date="2021-02" db="EMBL/GenBank/DDBJ databases">
        <title>Natrosporangium hydrolyticum gen. nov., sp. nov, a haloalkaliphilic actinobacterium from a soda solonchak soil.</title>
        <authorList>
            <person name="Sorokin D.Y."/>
            <person name="Khijniak T.V."/>
            <person name="Zakharycheva A.P."/>
            <person name="Boueva O.V."/>
            <person name="Ariskina E.V."/>
            <person name="Hahnke R.L."/>
            <person name="Bunk B."/>
            <person name="Sproer C."/>
            <person name="Schumann P."/>
            <person name="Evtushenko L.I."/>
            <person name="Kublanov I.V."/>
        </authorList>
    </citation>
    <scope>NUCLEOTIDE SEQUENCE</scope>
    <source>
        <strain evidence="3">DSM 106523</strain>
    </source>
</reference>
<dbReference type="Pfam" id="PF11303">
    <property type="entry name" value="DUF3105"/>
    <property type="match status" value="1"/>
</dbReference>
<dbReference type="EMBL" id="CP070499">
    <property type="protein sequence ID" value="QSB12997.1"/>
    <property type="molecule type" value="Genomic_DNA"/>
</dbReference>
<sequence>MVYQPPPPATPPPMPSPPTPPRRRTGVVVAIVVGATLLACGALVVVVGGASVLYLRSSEEAGQASGGFDEAAGTWQEQAAAIDGIIDYWSVRPDLVEERRHSPGPVDYDVLPPVAGQHHPTWQNCQGDIYDAPIANEHAVHSLEHGAVWITYRPDLPADQVATLAGHVEGTEKLFMSPFPEQDAPISLQAWGYQLQVDDADDSRIADFIRVLRVNASLEGPTATCGGGVTTTGTVPVG</sequence>